<name>A0A7S1ULI9_9STRA</name>
<reference evidence="1" key="1">
    <citation type="submission" date="2021-01" db="EMBL/GenBank/DDBJ databases">
        <authorList>
            <person name="Corre E."/>
            <person name="Pelletier E."/>
            <person name="Niang G."/>
            <person name="Scheremetjew M."/>
            <person name="Finn R."/>
            <person name="Kale V."/>
            <person name="Holt S."/>
            <person name="Cochrane G."/>
            <person name="Meng A."/>
            <person name="Brown T."/>
            <person name="Cohen L."/>
        </authorList>
    </citation>
    <scope>NUCLEOTIDE SEQUENCE</scope>
    <source>
        <strain evidence="1">CCMP2877</strain>
    </source>
</reference>
<gene>
    <name evidence="1" type="ORF">PPAR1163_LOCUS28114</name>
</gene>
<dbReference type="EMBL" id="HBGJ01044764">
    <property type="protein sequence ID" value="CAD9269677.1"/>
    <property type="molecule type" value="Transcribed_RNA"/>
</dbReference>
<sequence length="446" mass="49180">MGAGSSVAAALQGDNKVEAFSALAAEYEVVKAQEMPMEQIVDHLANFMEEQSSGAGDAVADPVPDNEAVDIENTEETNLAAGKLQAIQRGKAARKEIEAKNAAAAKLQALQRGKTSRKNMEEQHSAAAKLQAVQRGKKTRAVMNTEESLPVSQNFESKCRASVLQTTQKAKLHYMVFVDGSDGAHRAFETAMGMRKSGDFVSIVHIDTDKPDMPAHFTSSAVKEKYELICAGTMPKSRYVIKLVQKPSNLSTKNFICRWVNKEDQTQRPDFVVSGITGRKGEKEDPHVLGSVTDLGLRRIWTPCVVAKTPEPQDATTPRQYAVLVNGTDRAFEGYQLALNVRKQRDQLTVVHFYNDGEQQTKEHIDTLDGIRDRYEAEIAQQGLVNVSFAAVNLPDGYMLGESMTEWLQENSIDFAVLATRPREEFGSVSEHIIKNGNMNVILAKH</sequence>
<dbReference type="Gene3D" id="3.40.50.12370">
    <property type="match status" value="1"/>
</dbReference>
<dbReference type="PROSITE" id="PS50096">
    <property type="entry name" value="IQ"/>
    <property type="match status" value="3"/>
</dbReference>
<dbReference type="AlphaFoldDB" id="A0A7S1ULI9"/>
<organism evidence="1">
    <name type="scientific">Phaeomonas parva</name>
    <dbReference type="NCBI Taxonomy" id="124430"/>
    <lineage>
        <taxon>Eukaryota</taxon>
        <taxon>Sar</taxon>
        <taxon>Stramenopiles</taxon>
        <taxon>Ochrophyta</taxon>
        <taxon>Pinguiophyceae</taxon>
        <taxon>Pinguiochrysidales</taxon>
        <taxon>Pinguiochrysidaceae</taxon>
        <taxon>Phaeomonas</taxon>
    </lineage>
</organism>
<evidence type="ECO:0008006" key="2">
    <source>
        <dbReference type="Google" id="ProtNLM"/>
    </source>
</evidence>
<dbReference type="SUPFAM" id="SSF52402">
    <property type="entry name" value="Adenine nucleotide alpha hydrolases-like"/>
    <property type="match status" value="1"/>
</dbReference>
<accession>A0A7S1ULI9</accession>
<proteinExistence type="predicted"/>
<evidence type="ECO:0000313" key="1">
    <source>
        <dbReference type="EMBL" id="CAD9269677.1"/>
    </source>
</evidence>
<dbReference type="Gene3D" id="1.20.5.190">
    <property type="match status" value="1"/>
</dbReference>
<protein>
    <recommendedName>
        <fullName evidence="2">UspA domain-containing protein</fullName>
    </recommendedName>
</protein>